<name>A0A426UVI2_9ACTN</name>
<dbReference type="RefSeq" id="WP_125248507.1">
    <property type="nucleotide sequence ID" value="NZ_RSEB01000004.1"/>
</dbReference>
<dbReference type="SUPFAM" id="SSF52266">
    <property type="entry name" value="SGNH hydrolase"/>
    <property type="match status" value="1"/>
</dbReference>
<evidence type="ECO:0000313" key="4">
    <source>
        <dbReference type="Proteomes" id="UP000277256"/>
    </source>
</evidence>
<gene>
    <name evidence="3" type="ORF">EIW28_14870</name>
</gene>
<dbReference type="InterPro" id="IPR036514">
    <property type="entry name" value="SGNH_hydro_sf"/>
</dbReference>
<sequence>MNALQPYPIEPAMVRGAVEVEDTGRGLLPHRLPRAARRQIPDRFMVQTSAESAGVRLALRTAADVIELDVQARRIAPDPASPLPPGTYELTEHGRVVATADVPAGSRFVFTFDRPDGTVVPGPDATARFTGLATGAERDLELWLPYHDAVELLALRADAPVRPQAPTRQPRWVHHGSSISHGYRADTTTGTWPAVAALRAGAHLTNLAFSGNAMLDPFTARTIRDTPADLISLKIGINIVNGDTMRLRAFRPAVDGFLDTIRDGHPDTPIVLVSPIWCAPVETRAGPTVQDPARDQEWSIAGGTEDDVLAGKLSLQVIRAELAAIADRRRDDDHRLHYLDGLSLYSGQDAAAAPLPDNLHPGPDVQRLIGERFADRVLARFTPELQRSST</sequence>
<reference evidence="3 4" key="1">
    <citation type="submission" date="2018-12" db="EMBL/GenBank/DDBJ databases">
        <title>Glycomyces sp. YIM 121974 draft genome.</title>
        <authorList>
            <person name="Li Q."/>
        </authorList>
    </citation>
    <scope>NUCLEOTIDE SEQUENCE [LARGE SCALE GENOMIC DNA]</scope>
    <source>
        <strain evidence="3 4">YIM 121974</strain>
    </source>
</reference>
<keyword evidence="4" id="KW-1185">Reference proteome</keyword>
<dbReference type="InterPro" id="IPR048977">
    <property type="entry name" value="SsfX3-like_N"/>
</dbReference>
<dbReference type="Pfam" id="PF21181">
    <property type="entry name" value="SsfX3_N"/>
    <property type="match status" value="1"/>
</dbReference>
<feature type="domain" description="SGNH hydrolase-type esterase" evidence="1">
    <location>
        <begin position="176"/>
        <end position="364"/>
    </location>
</feature>
<dbReference type="Proteomes" id="UP000277256">
    <property type="component" value="Unassembled WGS sequence"/>
</dbReference>
<dbReference type="Pfam" id="PF13472">
    <property type="entry name" value="Lipase_GDSL_2"/>
    <property type="match status" value="1"/>
</dbReference>
<dbReference type="AlphaFoldDB" id="A0A426UVI2"/>
<comment type="caution">
    <text evidence="3">The sequence shown here is derived from an EMBL/GenBank/DDBJ whole genome shotgun (WGS) entry which is preliminary data.</text>
</comment>
<evidence type="ECO:0000259" key="2">
    <source>
        <dbReference type="Pfam" id="PF21181"/>
    </source>
</evidence>
<dbReference type="InterPro" id="IPR013830">
    <property type="entry name" value="SGNH_hydro"/>
</dbReference>
<feature type="domain" description="SsfX3-like N-terminal" evidence="2">
    <location>
        <begin position="15"/>
        <end position="147"/>
    </location>
</feature>
<dbReference type="Gene3D" id="2.60.120.260">
    <property type="entry name" value="Galactose-binding domain-like"/>
    <property type="match status" value="1"/>
</dbReference>
<proteinExistence type="predicted"/>
<evidence type="ECO:0000313" key="3">
    <source>
        <dbReference type="EMBL" id="RRR98198.1"/>
    </source>
</evidence>
<dbReference type="OrthoDB" id="2060945at2"/>
<organism evidence="3 4">
    <name type="scientific">Glycomyces terrestris</name>
    <dbReference type="NCBI Taxonomy" id="2493553"/>
    <lineage>
        <taxon>Bacteria</taxon>
        <taxon>Bacillati</taxon>
        <taxon>Actinomycetota</taxon>
        <taxon>Actinomycetes</taxon>
        <taxon>Glycomycetales</taxon>
        <taxon>Glycomycetaceae</taxon>
        <taxon>Glycomyces</taxon>
    </lineage>
</organism>
<protein>
    <submittedName>
        <fullName evidence="3">Lipase</fullName>
    </submittedName>
</protein>
<dbReference type="Gene3D" id="3.40.50.1110">
    <property type="entry name" value="SGNH hydrolase"/>
    <property type="match status" value="1"/>
</dbReference>
<dbReference type="EMBL" id="RSEB01000004">
    <property type="protein sequence ID" value="RRR98198.1"/>
    <property type="molecule type" value="Genomic_DNA"/>
</dbReference>
<accession>A0A426UVI2</accession>
<evidence type="ECO:0000259" key="1">
    <source>
        <dbReference type="Pfam" id="PF13472"/>
    </source>
</evidence>